<name>A0A392R3W5_9FABA</name>
<feature type="non-terminal residue" evidence="1">
    <location>
        <position position="74"/>
    </location>
</feature>
<dbReference type="AlphaFoldDB" id="A0A392R3W5"/>
<sequence length="74" mass="8121">MKLREAQLILRKADATELNQSQDCSLGEQKQQKFLLSLAGRDMARDGEGSQKSLPVFRTRSLSEGGLAERAGAE</sequence>
<reference evidence="1 2" key="1">
    <citation type="journal article" date="2018" name="Front. Plant Sci.">
        <title>Red Clover (Trifolium pratense) and Zigzag Clover (T. medium) - A Picture of Genomic Similarities and Differences.</title>
        <authorList>
            <person name="Dluhosova J."/>
            <person name="Istvanek J."/>
            <person name="Nedelnik J."/>
            <person name="Repkova J."/>
        </authorList>
    </citation>
    <scope>NUCLEOTIDE SEQUENCE [LARGE SCALE GENOMIC DNA]</scope>
    <source>
        <strain evidence="2">cv. 10/8</strain>
        <tissue evidence="1">Leaf</tissue>
    </source>
</reference>
<evidence type="ECO:0000313" key="2">
    <source>
        <dbReference type="Proteomes" id="UP000265520"/>
    </source>
</evidence>
<proteinExistence type="predicted"/>
<evidence type="ECO:0000313" key="1">
    <source>
        <dbReference type="EMBL" id="MCI30919.1"/>
    </source>
</evidence>
<protein>
    <submittedName>
        <fullName evidence="1">Uncharacterized protein</fullName>
    </submittedName>
</protein>
<dbReference type="EMBL" id="LXQA010183187">
    <property type="protein sequence ID" value="MCI30919.1"/>
    <property type="molecule type" value="Genomic_DNA"/>
</dbReference>
<dbReference type="Proteomes" id="UP000265520">
    <property type="component" value="Unassembled WGS sequence"/>
</dbReference>
<accession>A0A392R3W5</accession>
<organism evidence="1 2">
    <name type="scientific">Trifolium medium</name>
    <dbReference type="NCBI Taxonomy" id="97028"/>
    <lineage>
        <taxon>Eukaryota</taxon>
        <taxon>Viridiplantae</taxon>
        <taxon>Streptophyta</taxon>
        <taxon>Embryophyta</taxon>
        <taxon>Tracheophyta</taxon>
        <taxon>Spermatophyta</taxon>
        <taxon>Magnoliopsida</taxon>
        <taxon>eudicotyledons</taxon>
        <taxon>Gunneridae</taxon>
        <taxon>Pentapetalae</taxon>
        <taxon>rosids</taxon>
        <taxon>fabids</taxon>
        <taxon>Fabales</taxon>
        <taxon>Fabaceae</taxon>
        <taxon>Papilionoideae</taxon>
        <taxon>50 kb inversion clade</taxon>
        <taxon>NPAAA clade</taxon>
        <taxon>Hologalegina</taxon>
        <taxon>IRL clade</taxon>
        <taxon>Trifolieae</taxon>
        <taxon>Trifolium</taxon>
    </lineage>
</organism>
<comment type="caution">
    <text evidence="1">The sequence shown here is derived from an EMBL/GenBank/DDBJ whole genome shotgun (WGS) entry which is preliminary data.</text>
</comment>
<keyword evidence="2" id="KW-1185">Reference proteome</keyword>